<name>A0A3G8EWE5_9VIRU</name>
<feature type="compositionally biased region" description="Basic residues" evidence="4">
    <location>
        <begin position="45"/>
        <end position="55"/>
    </location>
</feature>
<dbReference type="EMBL" id="MH766506">
    <property type="protein sequence ID" value="AZF86116.1"/>
    <property type="molecule type" value="Genomic_RNA"/>
</dbReference>
<keyword evidence="6" id="KW-0696">RNA-directed RNA polymerase</keyword>
<keyword evidence="2" id="KW-0548">Nucleotidyltransferase</keyword>
<keyword evidence="3" id="KW-0693">Viral RNA replication</keyword>
<keyword evidence="1" id="KW-0808">Transferase</keyword>
<evidence type="ECO:0000313" key="6">
    <source>
        <dbReference type="EMBL" id="AZF86116.1"/>
    </source>
</evidence>
<dbReference type="GO" id="GO:0006351">
    <property type="term" value="P:DNA-templated transcription"/>
    <property type="evidence" value="ECO:0007669"/>
    <property type="project" value="InterPro"/>
</dbReference>
<feature type="region of interest" description="Disordered" evidence="4">
    <location>
        <begin position="30"/>
        <end position="55"/>
    </location>
</feature>
<dbReference type="InterPro" id="IPR043502">
    <property type="entry name" value="DNA/RNA_pol_sf"/>
</dbReference>
<sequence>MANARIKSWQDEMSRGLKRSREDDLFEEFGLSTEVPSSPASSRSSSRRRIRRKRSKRADLSSAEVELTQRFNKLKYLGQTESYRALDRELRHAEPCSTFRAWVEDNPGLFSDIDFAQWTMVEANSVVELNHLERFSRDYPLPPEADTPALAAAISYVAELLKLDEQIPFPSREDLDDVRFIGSKFPGVEYAWRGYKDRSGAHSEALDDARAAWDQLLAGERVEPHYNRIGGRGKMVTRKKIKEQGDKTTAGRLIFMTSHRDLLLNGVLEQRLTNAYKDPHFPISVGKTWWHGGTEEFLARFGGRDMYSCFDAAKYDSSLPPWLIKVAVNILRQQFVDGGDPVYDAYWRFIEDGLIYAPVYLDNGMLFQRSGGSTSGHSFNTLMQSICTLIIAYTCYLTLEGHENVERVAREVWCESLGDDQHTGASGLCARWKIEDTAPIAMRIFGVDWSGDKSFNTRRLVDDREGDFQGTQYLGKFFRWFDEDVEGVPIQANLPYRPFVETALRLYYPERGEQGILPAWQRAIGHYADGAGNTRTRAMLEAYLDWLEPQVGEGEFVWSEKWLRRFERAGEEFQAPVPPRRIGFSAWLALVITDRDPFS</sequence>
<evidence type="ECO:0000259" key="5">
    <source>
        <dbReference type="Pfam" id="PF00680"/>
    </source>
</evidence>
<evidence type="ECO:0000256" key="4">
    <source>
        <dbReference type="SAM" id="MobiDB-lite"/>
    </source>
</evidence>
<dbReference type="InterPro" id="IPR001205">
    <property type="entry name" value="RNA-dir_pol_C"/>
</dbReference>
<evidence type="ECO:0000256" key="1">
    <source>
        <dbReference type="ARBA" id="ARBA00022679"/>
    </source>
</evidence>
<feature type="domain" description="RNA-directed RNA polymerase C-terminal" evidence="5">
    <location>
        <begin position="237"/>
        <end position="421"/>
    </location>
</feature>
<protein>
    <submittedName>
        <fullName evidence="6">RNA-dependent RNA polymerase</fullName>
    </submittedName>
</protein>
<dbReference type="SUPFAM" id="SSF56672">
    <property type="entry name" value="DNA/RNA polymerases"/>
    <property type="match status" value="1"/>
</dbReference>
<reference evidence="6" key="1">
    <citation type="submission" date="2018-08" db="EMBL/GenBank/DDBJ databases">
        <authorList>
            <person name="Zhong J."/>
            <person name="Zhu J.Z."/>
        </authorList>
    </citation>
    <scope>NUCLEOTIDE SEQUENCE</scope>
    <source>
        <strain evidence="6">BLH-1-15</strain>
    </source>
</reference>
<evidence type="ECO:0000256" key="3">
    <source>
        <dbReference type="ARBA" id="ARBA00022953"/>
    </source>
</evidence>
<evidence type="ECO:0000256" key="2">
    <source>
        <dbReference type="ARBA" id="ARBA00022695"/>
    </source>
</evidence>
<proteinExistence type="predicted"/>
<dbReference type="GO" id="GO:0003723">
    <property type="term" value="F:RNA binding"/>
    <property type="evidence" value="ECO:0007669"/>
    <property type="project" value="InterPro"/>
</dbReference>
<accession>A0A3G8EWE5</accession>
<dbReference type="Pfam" id="PF00680">
    <property type="entry name" value="RdRP_1"/>
    <property type="match status" value="1"/>
</dbReference>
<organism evidence="6">
    <name type="scientific">Sclerotium rolfsii unassigned dsRNA virus 2</name>
    <dbReference type="NCBI Taxonomy" id="2490827"/>
    <lineage>
        <taxon>Viruses</taxon>
        <taxon>Riboviria</taxon>
        <taxon>dsRNA viruses</taxon>
    </lineage>
</organism>
<dbReference type="GO" id="GO:0003968">
    <property type="term" value="F:RNA-directed RNA polymerase activity"/>
    <property type="evidence" value="ECO:0007669"/>
    <property type="project" value="UniProtKB-KW"/>
</dbReference>